<feature type="compositionally biased region" description="Polar residues" evidence="1">
    <location>
        <begin position="48"/>
        <end position="65"/>
    </location>
</feature>
<evidence type="ECO:0000313" key="3">
    <source>
        <dbReference type="Proteomes" id="UP000284706"/>
    </source>
</evidence>
<feature type="compositionally biased region" description="Low complexity" evidence="1">
    <location>
        <begin position="1"/>
        <end position="30"/>
    </location>
</feature>
<dbReference type="Proteomes" id="UP000284706">
    <property type="component" value="Unassembled WGS sequence"/>
</dbReference>
<dbReference type="InParanoid" id="A0A409XZ08"/>
<name>A0A409XZ08_9AGAR</name>
<protein>
    <submittedName>
        <fullName evidence="2">Uncharacterized protein</fullName>
    </submittedName>
</protein>
<proteinExistence type="predicted"/>
<reference evidence="2 3" key="1">
    <citation type="journal article" date="2018" name="Evol. Lett.">
        <title>Horizontal gene cluster transfer increased hallucinogenic mushroom diversity.</title>
        <authorList>
            <person name="Reynolds H.T."/>
            <person name="Vijayakumar V."/>
            <person name="Gluck-Thaler E."/>
            <person name="Korotkin H.B."/>
            <person name="Matheny P.B."/>
            <person name="Slot J.C."/>
        </authorList>
    </citation>
    <scope>NUCLEOTIDE SEQUENCE [LARGE SCALE GENOMIC DNA]</scope>
    <source>
        <strain evidence="2 3">SRW20</strain>
    </source>
</reference>
<dbReference type="EMBL" id="NHYE01001401">
    <property type="protein sequence ID" value="PPQ95986.1"/>
    <property type="molecule type" value="Genomic_DNA"/>
</dbReference>
<feature type="region of interest" description="Disordered" evidence="1">
    <location>
        <begin position="1"/>
        <end position="69"/>
    </location>
</feature>
<evidence type="ECO:0000256" key="1">
    <source>
        <dbReference type="SAM" id="MobiDB-lite"/>
    </source>
</evidence>
<gene>
    <name evidence="2" type="ORF">CVT26_016202</name>
</gene>
<evidence type="ECO:0000313" key="2">
    <source>
        <dbReference type="EMBL" id="PPQ95986.1"/>
    </source>
</evidence>
<accession>A0A409XZ08</accession>
<dbReference type="AlphaFoldDB" id="A0A409XZ08"/>
<sequence>MALARPSRRPSGPASTSTSTSTSAKATPAAEVINDSAAESDSGFEAQIGSSMSSLPIPPGSNTRPKASPIPVEHLITLQQTQRQNLIPEMTLSSATIPRQHARVSTGYLIPLL</sequence>
<keyword evidence="3" id="KW-1185">Reference proteome</keyword>
<comment type="caution">
    <text evidence="2">The sequence shown here is derived from an EMBL/GenBank/DDBJ whole genome shotgun (WGS) entry which is preliminary data.</text>
</comment>
<organism evidence="2 3">
    <name type="scientific">Gymnopilus dilepis</name>
    <dbReference type="NCBI Taxonomy" id="231916"/>
    <lineage>
        <taxon>Eukaryota</taxon>
        <taxon>Fungi</taxon>
        <taxon>Dikarya</taxon>
        <taxon>Basidiomycota</taxon>
        <taxon>Agaricomycotina</taxon>
        <taxon>Agaricomycetes</taxon>
        <taxon>Agaricomycetidae</taxon>
        <taxon>Agaricales</taxon>
        <taxon>Agaricineae</taxon>
        <taxon>Hymenogastraceae</taxon>
        <taxon>Gymnopilus</taxon>
    </lineage>
</organism>